<dbReference type="GO" id="GO:0005886">
    <property type="term" value="C:plasma membrane"/>
    <property type="evidence" value="ECO:0007669"/>
    <property type="project" value="TreeGrafter"/>
</dbReference>
<keyword evidence="6" id="KW-0677">Repeat</keyword>
<dbReference type="Pfam" id="PF13306">
    <property type="entry name" value="LRR_5"/>
    <property type="match status" value="1"/>
</dbReference>
<comment type="caution">
    <text evidence="14">The sequence shown here is derived from an EMBL/GenBank/DDBJ whole genome shotgun (WGS) entry which is preliminary data.</text>
</comment>
<evidence type="ECO:0000313" key="14">
    <source>
        <dbReference type="EMBL" id="KAK0048312.1"/>
    </source>
</evidence>
<keyword evidence="8 11" id="KW-0472">Membrane</keyword>
<keyword evidence="3" id="KW-0433">Leucine-rich repeat</keyword>
<dbReference type="PANTHER" id="PTHR24365">
    <property type="entry name" value="TOLL-LIKE RECEPTOR"/>
    <property type="match status" value="1"/>
</dbReference>
<dbReference type="InterPro" id="IPR035897">
    <property type="entry name" value="Toll_tir_struct_dom_sf"/>
</dbReference>
<keyword evidence="10" id="KW-0325">Glycoprotein</keyword>
<organism evidence="14 15">
    <name type="scientific">Biomphalaria pfeifferi</name>
    <name type="common">Bloodfluke planorb</name>
    <name type="synonym">Freshwater snail</name>
    <dbReference type="NCBI Taxonomy" id="112525"/>
    <lineage>
        <taxon>Eukaryota</taxon>
        <taxon>Metazoa</taxon>
        <taxon>Spiralia</taxon>
        <taxon>Lophotrochozoa</taxon>
        <taxon>Mollusca</taxon>
        <taxon>Gastropoda</taxon>
        <taxon>Heterobranchia</taxon>
        <taxon>Euthyneura</taxon>
        <taxon>Panpulmonata</taxon>
        <taxon>Hygrophila</taxon>
        <taxon>Lymnaeoidea</taxon>
        <taxon>Planorbidae</taxon>
        <taxon>Biomphalaria</taxon>
    </lineage>
</organism>
<evidence type="ECO:0000256" key="7">
    <source>
        <dbReference type="ARBA" id="ARBA00022989"/>
    </source>
</evidence>
<evidence type="ECO:0000256" key="1">
    <source>
        <dbReference type="ARBA" id="ARBA00004167"/>
    </source>
</evidence>
<dbReference type="PROSITE" id="PS50104">
    <property type="entry name" value="TIR"/>
    <property type="match status" value="1"/>
</dbReference>
<feature type="signal peptide" evidence="12">
    <location>
        <begin position="1"/>
        <end position="20"/>
    </location>
</feature>
<reference evidence="14" key="2">
    <citation type="submission" date="2023-04" db="EMBL/GenBank/DDBJ databases">
        <authorList>
            <person name="Bu L."/>
            <person name="Lu L."/>
            <person name="Laidemitt M.R."/>
            <person name="Zhang S.M."/>
            <person name="Mutuku M."/>
            <person name="Mkoji G."/>
            <person name="Steinauer M."/>
            <person name="Loker E.S."/>
        </authorList>
    </citation>
    <scope>NUCLEOTIDE SEQUENCE</scope>
    <source>
        <strain evidence="14">KasaAsao</strain>
        <tissue evidence="14">Whole Snail</tissue>
    </source>
</reference>
<keyword evidence="9 14" id="KW-0675">Receptor</keyword>
<gene>
    <name evidence="14" type="ORF">Bpfe_022254</name>
</gene>
<protein>
    <submittedName>
        <fullName evidence="14">Toll-like receptor 4</fullName>
    </submittedName>
</protein>
<dbReference type="InterPro" id="IPR026906">
    <property type="entry name" value="LRR_5"/>
</dbReference>
<accession>A0AAD8B5E5</accession>
<feature type="chain" id="PRO_5042003792" evidence="12">
    <location>
        <begin position="21"/>
        <end position="919"/>
    </location>
</feature>
<keyword evidence="5 12" id="KW-0732">Signal</keyword>
<feature type="domain" description="TIR" evidence="13">
    <location>
        <begin position="779"/>
        <end position="919"/>
    </location>
</feature>
<reference evidence="14" key="1">
    <citation type="journal article" date="2023" name="PLoS Negl. Trop. Dis.">
        <title>A genome sequence for Biomphalaria pfeifferi, the major vector snail for the human-infecting parasite Schistosoma mansoni.</title>
        <authorList>
            <person name="Bu L."/>
            <person name="Lu L."/>
            <person name="Laidemitt M.R."/>
            <person name="Zhang S.M."/>
            <person name="Mutuku M."/>
            <person name="Mkoji G."/>
            <person name="Steinauer M."/>
            <person name="Loker E.S."/>
        </authorList>
    </citation>
    <scope>NUCLEOTIDE SEQUENCE</scope>
    <source>
        <strain evidence="14">KasaAsao</strain>
    </source>
</reference>
<dbReference type="SUPFAM" id="SSF52058">
    <property type="entry name" value="L domain-like"/>
    <property type="match status" value="2"/>
</dbReference>
<evidence type="ECO:0000256" key="9">
    <source>
        <dbReference type="ARBA" id="ARBA00023170"/>
    </source>
</evidence>
<dbReference type="Gene3D" id="3.40.50.10140">
    <property type="entry name" value="Toll/interleukin-1 receptor homology (TIR) domain"/>
    <property type="match status" value="1"/>
</dbReference>
<evidence type="ECO:0000256" key="10">
    <source>
        <dbReference type="ARBA" id="ARBA00023180"/>
    </source>
</evidence>
<dbReference type="Gene3D" id="3.80.10.10">
    <property type="entry name" value="Ribonuclease Inhibitor"/>
    <property type="match status" value="3"/>
</dbReference>
<dbReference type="InterPro" id="IPR032675">
    <property type="entry name" value="LRR_dom_sf"/>
</dbReference>
<dbReference type="PANTHER" id="PTHR24365:SF541">
    <property type="entry name" value="PROTEIN TOLL-RELATED"/>
    <property type="match status" value="1"/>
</dbReference>
<evidence type="ECO:0000256" key="6">
    <source>
        <dbReference type="ARBA" id="ARBA00022737"/>
    </source>
</evidence>
<dbReference type="InterPro" id="IPR003591">
    <property type="entry name" value="Leu-rich_rpt_typical-subtyp"/>
</dbReference>
<proteinExistence type="inferred from homology"/>
<evidence type="ECO:0000256" key="5">
    <source>
        <dbReference type="ARBA" id="ARBA00022729"/>
    </source>
</evidence>
<keyword evidence="7 11" id="KW-1133">Transmembrane helix</keyword>
<evidence type="ECO:0000256" key="8">
    <source>
        <dbReference type="ARBA" id="ARBA00023136"/>
    </source>
</evidence>
<dbReference type="GO" id="GO:0007165">
    <property type="term" value="P:signal transduction"/>
    <property type="evidence" value="ECO:0007669"/>
    <property type="project" value="InterPro"/>
</dbReference>
<evidence type="ECO:0000259" key="13">
    <source>
        <dbReference type="PROSITE" id="PS50104"/>
    </source>
</evidence>
<dbReference type="Pfam" id="PF01582">
    <property type="entry name" value="TIR"/>
    <property type="match status" value="1"/>
</dbReference>
<dbReference type="InterPro" id="IPR000157">
    <property type="entry name" value="TIR_dom"/>
</dbReference>
<dbReference type="SUPFAM" id="SSF52200">
    <property type="entry name" value="Toll/Interleukin receptor TIR domain"/>
    <property type="match status" value="1"/>
</dbReference>
<comment type="similarity">
    <text evidence="2">Belongs to the Toll-like receptor family.</text>
</comment>
<comment type="subcellular location">
    <subcellularLocation>
        <location evidence="1">Membrane</location>
        <topology evidence="1">Single-pass membrane protein</topology>
    </subcellularLocation>
</comment>
<dbReference type="SMART" id="SM00369">
    <property type="entry name" value="LRR_TYP"/>
    <property type="match status" value="5"/>
</dbReference>
<evidence type="ECO:0000256" key="2">
    <source>
        <dbReference type="ARBA" id="ARBA00009634"/>
    </source>
</evidence>
<dbReference type="EMBL" id="JASAOG010000139">
    <property type="protein sequence ID" value="KAK0048312.1"/>
    <property type="molecule type" value="Genomic_DNA"/>
</dbReference>
<evidence type="ECO:0000256" key="11">
    <source>
        <dbReference type="SAM" id="Phobius"/>
    </source>
</evidence>
<sequence>MATVLEVLALFVCTIQVHQCSYIANNSRNNHHHGIQKEEEITSRETILYRNQGTWEQHEEVHKKKSRINSLNSIVENDSSVSVDSMCTAYSLTVDCSNLNLQVIHSSWFQNSTEIIFLNHNLLTKLANSTFSHLIHLKHLDLSDNDISEIHLLAFDGLTSLRFLHLNYNYISFNAVSPSIFEQLNNLQFLDLIQRPRADKVDVPGLMLQPLTQLRSLALGTFSPTLYFGPEFLNLTHLEVLEITGSTQYITEASFKNVNGLKELVISSMSLLKLMDDKVFVHFKNLTVLKMFYTVIDLQRVLALLWPFTGREMSEILFRGITATLEMPDPMRNGYLTKKDLMYVTDICLDTFIMIQCNIYYVTTDAFMNSTTWDRCLRNILISGNPIIGSAIALFPLALLQNLTTAVVGNAMRTCQSFSPFPRFSLHKDNYLRNSYYNELSFHGKWTLQKGITVTEAKLFTREINNLTKKTFDILNGTINIYVSKYLNSWVSQRLMPDLSLEKTVIFRGADNLQYIDISDSGYHTFTGHVHGLSSLKTAIVSGNDVSVLSDYFLDTFFGLENLAVSKCQLDKNFFAIKSDRVFENTTKLKEIDLSENSLNALSKGTFARNSELIYLSLSGNQFKNIPFDLKSTPNLKTLDLSNNVITTLTTDTTKALDVLHSRNGGLKFMLNGNILSCSCHDLSLLQWLNSTLVSLDNNRNYTCMNKDGERTNTLAFSDLESLWRQCWGEFFFYITLITLCLYVTGAVLIFLMLRNKNFLVSYFLQLFGNFKLHTRFDYKSDVYIGYSDEDYRFPCFELREHLEQQLKLNTFIIDRDLLASLDKASGIVDAINSCWRVLLVCSKSFLKDEDWSMFTMRSAMYAQSPANPARIVIMVQESCFSLLPMELLSAVNDGNIIIVPEWKINYTISEKLRTRLMA</sequence>
<evidence type="ECO:0000256" key="3">
    <source>
        <dbReference type="ARBA" id="ARBA00022614"/>
    </source>
</evidence>
<dbReference type="InterPro" id="IPR001611">
    <property type="entry name" value="Leu-rich_rpt"/>
</dbReference>
<dbReference type="GO" id="GO:0038023">
    <property type="term" value="F:signaling receptor activity"/>
    <property type="evidence" value="ECO:0007669"/>
    <property type="project" value="TreeGrafter"/>
</dbReference>
<dbReference type="AlphaFoldDB" id="A0AAD8B5E5"/>
<evidence type="ECO:0000256" key="12">
    <source>
        <dbReference type="SAM" id="SignalP"/>
    </source>
</evidence>
<keyword evidence="15" id="KW-1185">Reference proteome</keyword>
<dbReference type="Proteomes" id="UP001233172">
    <property type="component" value="Unassembled WGS sequence"/>
</dbReference>
<name>A0AAD8B5E5_BIOPF</name>
<evidence type="ECO:0000256" key="4">
    <source>
        <dbReference type="ARBA" id="ARBA00022692"/>
    </source>
</evidence>
<dbReference type="PROSITE" id="PS51450">
    <property type="entry name" value="LRR"/>
    <property type="match status" value="2"/>
</dbReference>
<evidence type="ECO:0000313" key="15">
    <source>
        <dbReference type="Proteomes" id="UP001233172"/>
    </source>
</evidence>
<feature type="transmembrane region" description="Helical" evidence="11">
    <location>
        <begin position="731"/>
        <end position="754"/>
    </location>
</feature>
<keyword evidence="4 11" id="KW-0812">Transmembrane</keyword>
<dbReference type="Pfam" id="PF13855">
    <property type="entry name" value="LRR_8"/>
    <property type="match status" value="2"/>
</dbReference>